<name>A0A9P0DB26_9CUCU</name>
<keyword evidence="1" id="KW-1133">Transmembrane helix</keyword>
<keyword evidence="3" id="KW-1185">Reference proteome</keyword>
<proteinExistence type="predicted"/>
<evidence type="ECO:0000256" key="1">
    <source>
        <dbReference type="SAM" id="Phobius"/>
    </source>
</evidence>
<sequence>MLYTNFFILLIFYTKFSVAYIYPILCRSCGYKIDAVASKLELEDESQSGMDIIRSIIIPISNGVCNIWINFLEVYHCVYSKYFLKEEERPIPKPKSFIDELTYWIGFAKEEEPPIKCSYYAFTIVSVSILFLMCLLYSIKKMMDYFREDEYPFEVGFNKRFNMCSCKLNDFIYDD</sequence>
<feature type="transmembrane region" description="Helical" evidence="1">
    <location>
        <begin position="119"/>
        <end position="139"/>
    </location>
</feature>
<dbReference type="AlphaFoldDB" id="A0A9P0DB26"/>
<keyword evidence="1" id="KW-0472">Membrane</keyword>
<evidence type="ECO:0000313" key="3">
    <source>
        <dbReference type="Proteomes" id="UP001153636"/>
    </source>
</evidence>
<dbReference type="EMBL" id="OV651819">
    <property type="protein sequence ID" value="CAH1113142.1"/>
    <property type="molecule type" value="Genomic_DNA"/>
</dbReference>
<accession>A0A9P0DB26</accession>
<gene>
    <name evidence="2" type="ORF">PSYICH_LOCUS13472</name>
</gene>
<dbReference type="Proteomes" id="UP001153636">
    <property type="component" value="Chromosome 7"/>
</dbReference>
<organism evidence="2 3">
    <name type="scientific">Psylliodes chrysocephalus</name>
    <dbReference type="NCBI Taxonomy" id="3402493"/>
    <lineage>
        <taxon>Eukaryota</taxon>
        <taxon>Metazoa</taxon>
        <taxon>Ecdysozoa</taxon>
        <taxon>Arthropoda</taxon>
        <taxon>Hexapoda</taxon>
        <taxon>Insecta</taxon>
        <taxon>Pterygota</taxon>
        <taxon>Neoptera</taxon>
        <taxon>Endopterygota</taxon>
        <taxon>Coleoptera</taxon>
        <taxon>Polyphaga</taxon>
        <taxon>Cucujiformia</taxon>
        <taxon>Chrysomeloidea</taxon>
        <taxon>Chrysomelidae</taxon>
        <taxon>Galerucinae</taxon>
        <taxon>Alticini</taxon>
        <taxon>Psylliodes</taxon>
    </lineage>
</organism>
<dbReference type="OrthoDB" id="6685341at2759"/>
<evidence type="ECO:0000313" key="2">
    <source>
        <dbReference type="EMBL" id="CAH1113142.1"/>
    </source>
</evidence>
<keyword evidence="1" id="KW-0812">Transmembrane</keyword>
<reference evidence="2" key="1">
    <citation type="submission" date="2022-01" db="EMBL/GenBank/DDBJ databases">
        <authorList>
            <person name="King R."/>
        </authorList>
    </citation>
    <scope>NUCLEOTIDE SEQUENCE</scope>
</reference>
<protein>
    <submittedName>
        <fullName evidence="2">Uncharacterized protein</fullName>
    </submittedName>
</protein>